<dbReference type="Proteomes" id="UP000266934">
    <property type="component" value="Chromosome"/>
</dbReference>
<organism evidence="1 2">
    <name type="scientific">Blastochloris tepida</name>
    <dbReference type="NCBI Taxonomy" id="2233851"/>
    <lineage>
        <taxon>Bacteria</taxon>
        <taxon>Pseudomonadati</taxon>
        <taxon>Pseudomonadota</taxon>
        <taxon>Alphaproteobacteria</taxon>
        <taxon>Hyphomicrobiales</taxon>
        <taxon>Blastochloridaceae</taxon>
        <taxon>Blastochloris</taxon>
    </lineage>
</organism>
<accession>A0A348FZN8</accession>
<dbReference type="OrthoDB" id="7959519at2"/>
<proteinExistence type="predicted"/>
<evidence type="ECO:0000313" key="1">
    <source>
        <dbReference type="EMBL" id="BBF92771.1"/>
    </source>
</evidence>
<reference evidence="1 2" key="1">
    <citation type="submission" date="2018-08" db="EMBL/GenBank/DDBJ databases">
        <title>Complete genome sequencing of Blastochloris tepida GI.</title>
        <authorList>
            <person name="Tsukatani Y."/>
            <person name="Mori H."/>
        </authorList>
    </citation>
    <scope>NUCLEOTIDE SEQUENCE [LARGE SCALE GENOMIC DNA]</scope>
    <source>
        <strain evidence="1 2">GI</strain>
    </source>
</reference>
<dbReference type="RefSeq" id="WP_126398892.1">
    <property type="nucleotide sequence ID" value="NZ_AP018907.1"/>
</dbReference>
<dbReference type="EMBL" id="AP018907">
    <property type="protein sequence ID" value="BBF92771.1"/>
    <property type="molecule type" value="Genomic_DNA"/>
</dbReference>
<dbReference type="KEGG" id="blag:BLTE_14560"/>
<keyword evidence="2" id="KW-1185">Reference proteome</keyword>
<protein>
    <submittedName>
        <fullName evidence="1">Uncharacterized protein</fullName>
    </submittedName>
</protein>
<dbReference type="AlphaFoldDB" id="A0A348FZN8"/>
<name>A0A348FZN8_9HYPH</name>
<evidence type="ECO:0000313" key="2">
    <source>
        <dbReference type="Proteomes" id="UP000266934"/>
    </source>
</evidence>
<sequence>MNLKRPSIIRNRSLAAGLIALLLVAGLAPVAGEPDDLALAMNEQVLADRRIAAEYVRTGNNSLAAVTLQRLSKTLAGSAHADLAAAALKAAERGDATAASERLEELAEALAEDRHAGDQRVFADCIREAKKVYDPLDAYRIEKPDLKVSTTAVAISAAAASASAALERCEAEAGPTVANNPDFKRIVAGARRALEQVATAVDAEDADQLPGLLTDLRAYMDLLLFHYG</sequence>
<gene>
    <name evidence="1" type="ORF">BLTE_14560</name>
</gene>